<reference evidence="3" key="2">
    <citation type="submission" date="2017-02" db="EMBL/GenBank/DDBJ databases">
        <title>Sunflower complete genome.</title>
        <authorList>
            <person name="Langlade N."/>
            <person name="Munos S."/>
        </authorList>
    </citation>
    <scope>NUCLEOTIDE SEQUENCE [LARGE SCALE GENOMIC DNA]</scope>
    <source>
        <tissue evidence="3">Leaves</tissue>
    </source>
</reference>
<organism evidence="3 4">
    <name type="scientific">Helianthus annuus</name>
    <name type="common">Common sunflower</name>
    <dbReference type="NCBI Taxonomy" id="4232"/>
    <lineage>
        <taxon>Eukaryota</taxon>
        <taxon>Viridiplantae</taxon>
        <taxon>Streptophyta</taxon>
        <taxon>Embryophyta</taxon>
        <taxon>Tracheophyta</taxon>
        <taxon>Spermatophyta</taxon>
        <taxon>Magnoliopsida</taxon>
        <taxon>eudicotyledons</taxon>
        <taxon>Gunneridae</taxon>
        <taxon>Pentapetalae</taxon>
        <taxon>asterids</taxon>
        <taxon>campanulids</taxon>
        <taxon>Asterales</taxon>
        <taxon>Asteraceae</taxon>
        <taxon>Asteroideae</taxon>
        <taxon>Heliantheae alliance</taxon>
        <taxon>Heliantheae</taxon>
        <taxon>Helianthus</taxon>
    </lineage>
</organism>
<name>A0A251SZC7_HELAN</name>
<dbReference type="EMBL" id="CM007901">
    <property type="protein sequence ID" value="OTG04190.1"/>
    <property type="molecule type" value="Genomic_DNA"/>
</dbReference>
<dbReference type="Gramene" id="mRNA:HanXRQr2_Chr12g0527471">
    <property type="protein sequence ID" value="mRNA:HanXRQr2_Chr12g0527471"/>
    <property type="gene ID" value="HanXRQr2_Chr12g0527471"/>
</dbReference>
<reference evidence="2" key="3">
    <citation type="submission" date="2020-06" db="EMBL/GenBank/DDBJ databases">
        <title>Helianthus annuus Genome sequencing and assembly Release 2.</title>
        <authorList>
            <person name="Gouzy J."/>
            <person name="Langlade N."/>
            <person name="Munos S."/>
        </authorList>
    </citation>
    <scope>NUCLEOTIDE SEQUENCE</scope>
    <source>
        <tissue evidence="2">Leaves</tissue>
    </source>
</reference>
<proteinExistence type="predicted"/>
<reference evidence="2 4" key="1">
    <citation type="journal article" date="2017" name="Nature">
        <title>The sunflower genome provides insights into oil metabolism, flowering and Asterid evolution.</title>
        <authorList>
            <person name="Badouin H."/>
            <person name="Gouzy J."/>
            <person name="Grassa C.J."/>
            <person name="Murat F."/>
            <person name="Staton S.E."/>
            <person name="Cottret L."/>
            <person name="Lelandais-Briere C."/>
            <person name="Owens G.L."/>
            <person name="Carrere S."/>
            <person name="Mayjonade B."/>
            <person name="Legrand L."/>
            <person name="Gill N."/>
            <person name="Kane N.C."/>
            <person name="Bowers J.E."/>
            <person name="Hubner S."/>
            <person name="Bellec A."/>
            <person name="Berard A."/>
            <person name="Berges H."/>
            <person name="Blanchet N."/>
            <person name="Boniface M.C."/>
            <person name="Brunel D."/>
            <person name="Catrice O."/>
            <person name="Chaidir N."/>
            <person name="Claudel C."/>
            <person name="Donnadieu C."/>
            <person name="Faraut T."/>
            <person name="Fievet G."/>
            <person name="Helmstetter N."/>
            <person name="King M."/>
            <person name="Knapp S.J."/>
            <person name="Lai Z."/>
            <person name="Le Paslier M.C."/>
            <person name="Lippi Y."/>
            <person name="Lorenzon L."/>
            <person name="Mandel J.R."/>
            <person name="Marage G."/>
            <person name="Marchand G."/>
            <person name="Marquand E."/>
            <person name="Bret-Mestries E."/>
            <person name="Morien E."/>
            <person name="Nambeesan S."/>
            <person name="Nguyen T."/>
            <person name="Pegot-Espagnet P."/>
            <person name="Pouilly N."/>
            <person name="Raftis F."/>
            <person name="Sallet E."/>
            <person name="Schiex T."/>
            <person name="Thomas J."/>
            <person name="Vandecasteele C."/>
            <person name="Vares D."/>
            <person name="Vear F."/>
            <person name="Vautrin S."/>
            <person name="Crespi M."/>
            <person name="Mangin B."/>
            <person name="Burke J.M."/>
            <person name="Salse J."/>
            <person name="Munos S."/>
            <person name="Vincourt P."/>
            <person name="Rieseberg L.H."/>
            <person name="Langlade N.B."/>
        </authorList>
    </citation>
    <scope>NUCLEOTIDE SEQUENCE [LARGE SCALE GENOMIC DNA]</scope>
    <source>
        <strain evidence="4">cv. SF193</strain>
        <tissue evidence="2">Leaves</tissue>
    </source>
</reference>
<dbReference type="Proteomes" id="UP000215914">
    <property type="component" value="Chromosome 12"/>
</dbReference>
<protein>
    <submittedName>
        <fullName evidence="3">Putative NAD(P)-binding domain-containing protein</fullName>
    </submittedName>
</protein>
<evidence type="ECO:0000313" key="2">
    <source>
        <dbReference type="EMBL" id="KAF5776724.1"/>
    </source>
</evidence>
<keyword evidence="4" id="KW-1185">Reference proteome</keyword>
<dbReference type="AlphaFoldDB" id="A0A251SZC7"/>
<dbReference type="EMBL" id="MNCJ02000327">
    <property type="protein sequence ID" value="KAF5776724.1"/>
    <property type="molecule type" value="Genomic_DNA"/>
</dbReference>
<sequence length="82" mass="9562">MDFVKATLESDTRVLASEARRKHKTRGNTTSAGPTRTEFSHRLEKVGVTLSQWQRSCQPIMNWLNFLNRNRHLNNVLIVRIQ</sequence>
<evidence type="ECO:0000313" key="4">
    <source>
        <dbReference type="Proteomes" id="UP000215914"/>
    </source>
</evidence>
<dbReference type="InParanoid" id="A0A251SZC7"/>
<gene>
    <name evidence="3" type="ORF">HannXRQ_Chr12g0359581</name>
    <name evidence="2" type="ORF">HanXRQr2_Chr12g0527471</name>
</gene>
<accession>A0A251SZC7</accession>
<evidence type="ECO:0000256" key="1">
    <source>
        <dbReference type="SAM" id="MobiDB-lite"/>
    </source>
</evidence>
<evidence type="ECO:0000313" key="3">
    <source>
        <dbReference type="EMBL" id="OTG04190.1"/>
    </source>
</evidence>
<feature type="region of interest" description="Disordered" evidence="1">
    <location>
        <begin position="17"/>
        <end position="38"/>
    </location>
</feature>